<evidence type="ECO:0000313" key="1">
    <source>
        <dbReference type="EMBL" id="TGX99352.1"/>
    </source>
</evidence>
<name>A0AC61R0E5_9FIRM</name>
<protein>
    <submittedName>
        <fullName evidence="1">HD domain-containing protein</fullName>
    </submittedName>
</protein>
<dbReference type="Proteomes" id="UP000307720">
    <property type="component" value="Unassembled WGS sequence"/>
</dbReference>
<dbReference type="EMBL" id="SRZB01000008">
    <property type="protein sequence ID" value="TGX99352.1"/>
    <property type="molecule type" value="Genomic_DNA"/>
</dbReference>
<organism evidence="1 2">
    <name type="scientific">Hominisplanchenecus murintestinalis</name>
    <dbReference type="NCBI Taxonomy" id="2941517"/>
    <lineage>
        <taxon>Bacteria</taxon>
        <taxon>Bacillati</taxon>
        <taxon>Bacillota</taxon>
        <taxon>Clostridia</taxon>
        <taxon>Lachnospirales</taxon>
        <taxon>Lachnospiraceae</taxon>
        <taxon>Hominisplanchenecus</taxon>
    </lineage>
</organism>
<accession>A0AC61R0E5</accession>
<sequence>MAIKFTDKILDNVHGFIEYSDAEKEVMNTLLFKRLQSIKQLSIANWIFPGSEHTRYIHSLGVMHIADKIARQLELPDQDRKIIRMAGLLHDIGHYPLSHVCETPYKKGMENYKEDSVCQAVNGDMKRYIERFSLPVAKEFMVGSVEGHHEAVGAAIIRTDPQIKKIITEECGEASIDIICDMITGNVKRQDTNPLWVQILHSEIDADGIDYMMRDAAFAGTGFGSFEMNQLIRCFERRVYDGKEILCINEKGIAAADQYLINKFFSYSQVVFNKHISNLEWMAEIIVDWMLKQSVLFPTKENLLKQWINAKGNFDNYLSFTDNFFWKALDEIKTSPKKYYAPEYIVELSKKLLNHEELSFVSDSEVRIISKDADEMKERLCQSAIYTEYVNSHDKVVLYSKKPMTKNVPYEKFIEAIERNIPEELQDDKEKYIKNKVLSRYMEGICVCNNRNEEIHLLCDDDKSLMKQLYGTNLVIFRAFQFPLADKANL</sequence>
<reference evidence="1" key="1">
    <citation type="submission" date="2019-04" db="EMBL/GenBank/DDBJ databases">
        <title>Microbes associate with the intestines of laboratory mice.</title>
        <authorList>
            <person name="Navarre W."/>
            <person name="Wong E."/>
            <person name="Huang K."/>
            <person name="Tropini C."/>
            <person name="Ng K."/>
            <person name="Yu B."/>
        </authorList>
    </citation>
    <scope>NUCLEOTIDE SEQUENCE</scope>
    <source>
        <strain evidence="1">NM72_1-8</strain>
    </source>
</reference>
<evidence type="ECO:0000313" key="2">
    <source>
        <dbReference type="Proteomes" id="UP000307720"/>
    </source>
</evidence>
<keyword evidence="2" id="KW-1185">Reference proteome</keyword>
<comment type="caution">
    <text evidence="1">The sequence shown here is derived from an EMBL/GenBank/DDBJ whole genome shotgun (WGS) entry which is preliminary data.</text>
</comment>
<gene>
    <name evidence="1" type="ORF">E5357_05755</name>
</gene>
<proteinExistence type="predicted"/>